<dbReference type="InterPro" id="IPR020904">
    <property type="entry name" value="Sc_DH/Rdtase_CS"/>
</dbReference>
<keyword evidence="5" id="KW-1185">Reference proteome</keyword>
<comment type="similarity">
    <text evidence="1 3">Belongs to the short-chain dehydrogenases/reductases (SDR) family.</text>
</comment>
<reference evidence="4 5" key="1">
    <citation type="journal article" date="2019" name="Emerg. Microbes Infect.">
        <title>Comprehensive subspecies identification of 175 nontuberculous mycobacteria species based on 7547 genomic profiles.</title>
        <authorList>
            <person name="Matsumoto Y."/>
            <person name="Kinjo T."/>
            <person name="Motooka D."/>
            <person name="Nabeya D."/>
            <person name="Jung N."/>
            <person name="Uechi K."/>
            <person name="Horii T."/>
            <person name="Iida T."/>
            <person name="Fujita J."/>
            <person name="Nakamura S."/>
        </authorList>
    </citation>
    <scope>NUCLEOTIDE SEQUENCE [LARGE SCALE GENOMIC DNA]</scope>
    <source>
        <strain evidence="4 5">JCM 6370</strain>
    </source>
</reference>
<keyword evidence="2" id="KW-0560">Oxidoreductase</keyword>
<dbReference type="GO" id="GO:0050664">
    <property type="term" value="F:oxidoreductase activity, acting on NAD(P)H, oxygen as acceptor"/>
    <property type="evidence" value="ECO:0007669"/>
    <property type="project" value="TreeGrafter"/>
</dbReference>
<dbReference type="PROSITE" id="PS00061">
    <property type="entry name" value="ADH_SHORT"/>
    <property type="match status" value="1"/>
</dbReference>
<organism evidence="4 5">
    <name type="scientific">Mycolicibacterium pulveris</name>
    <name type="common">Mycobacterium pulveris</name>
    <dbReference type="NCBI Taxonomy" id="36813"/>
    <lineage>
        <taxon>Bacteria</taxon>
        <taxon>Bacillati</taxon>
        <taxon>Actinomycetota</taxon>
        <taxon>Actinomycetes</taxon>
        <taxon>Mycobacteriales</taxon>
        <taxon>Mycobacteriaceae</taxon>
        <taxon>Mycolicibacterium</taxon>
    </lineage>
</organism>
<dbReference type="PANTHER" id="PTHR43008">
    <property type="entry name" value="BENZIL REDUCTASE"/>
    <property type="match status" value="1"/>
</dbReference>
<dbReference type="Pfam" id="PF00106">
    <property type="entry name" value="adh_short"/>
    <property type="match status" value="1"/>
</dbReference>
<dbReference type="CDD" id="cd05233">
    <property type="entry name" value="SDR_c"/>
    <property type="match status" value="1"/>
</dbReference>
<dbReference type="AlphaFoldDB" id="A0A7I7USP6"/>
<dbReference type="InterPro" id="IPR002347">
    <property type="entry name" value="SDR_fam"/>
</dbReference>
<evidence type="ECO:0000256" key="2">
    <source>
        <dbReference type="ARBA" id="ARBA00023002"/>
    </source>
</evidence>
<dbReference type="Proteomes" id="UP000467252">
    <property type="component" value="Chromosome"/>
</dbReference>
<protein>
    <submittedName>
        <fullName evidence="4">Short chain dehydrogenase</fullName>
    </submittedName>
</protein>
<evidence type="ECO:0000313" key="5">
    <source>
        <dbReference type="Proteomes" id="UP000467252"/>
    </source>
</evidence>
<gene>
    <name evidence="4" type="ORF">MPUL_42540</name>
</gene>
<evidence type="ECO:0000256" key="3">
    <source>
        <dbReference type="RuleBase" id="RU000363"/>
    </source>
</evidence>
<name>A0A7I7USP6_MYCPV</name>
<sequence length="259" mass="26520">MENEQAGSSLRSRKAVVSGGAGGIGLALAERLAAEGAGTVAVDIDPAGGGDLARRGVDLVVADVANPADWKRVTEVVNSRLGGLDLLVLNAGVPVFDPDVIGAPYERVRRAYDVNVEGVIHGLRAGVPLMEATGGGDVVIVASLAGVMAYPDDPYYAMTKHAVVGLGLSAARSLQARGVRVTIFCPGVVDTKLVPAHVRVAVSEAGLEPLSPAEAAGHLLAALDHGGTGRIWLSQAQLGLVEYVPARVPLPRPARTGRA</sequence>
<dbReference type="Gene3D" id="3.40.50.720">
    <property type="entry name" value="NAD(P)-binding Rossmann-like Domain"/>
    <property type="match status" value="1"/>
</dbReference>
<dbReference type="InterPro" id="IPR036291">
    <property type="entry name" value="NAD(P)-bd_dom_sf"/>
</dbReference>
<dbReference type="PANTHER" id="PTHR43008:SF4">
    <property type="entry name" value="CHAIN DEHYDROGENASE, PUTATIVE (AFU_ORTHOLOGUE AFUA_4G08710)-RELATED"/>
    <property type="match status" value="1"/>
</dbReference>
<evidence type="ECO:0000313" key="4">
    <source>
        <dbReference type="EMBL" id="BBY83096.1"/>
    </source>
</evidence>
<evidence type="ECO:0000256" key="1">
    <source>
        <dbReference type="ARBA" id="ARBA00006484"/>
    </source>
</evidence>
<dbReference type="PRINTS" id="PR00081">
    <property type="entry name" value="GDHRDH"/>
</dbReference>
<proteinExistence type="inferred from homology"/>
<dbReference type="PRINTS" id="PR00080">
    <property type="entry name" value="SDRFAMILY"/>
</dbReference>
<dbReference type="EMBL" id="AP022599">
    <property type="protein sequence ID" value="BBY83096.1"/>
    <property type="molecule type" value="Genomic_DNA"/>
</dbReference>
<accession>A0A7I7USP6</accession>
<dbReference type="RefSeq" id="WP_163903676.1">
    <property type="nucleotide sequence ID" value="NZ_AP022599.1"/>
</dbReference>
<dbReference type="SUPFAM" id="SSF51735">
    <property type="entry name" value="NAD(P)-binding Rossmann-fold domains"/>
    <property type="match status" value="1"/>
</dbReference>